<comment type="caution">
    <text evidence="2">The sequence shown here is derived from an EMBL/GenBank/DDBJ whole genome shotgun (WGS) entry which is preliminary data.</text>
</comment>
<evidence type="ECO:0000313" key="3">
    <source>
        <dbReference type="Proteomes" id="UP000591131"/>
    </source>
</evidence>
<dbReference type="EMBL" id="JAAPAO010000035">
    <property type="protein sequence ID" value="KAF4676392.1"/>
    <property type="molecule type" value="Genomic_DNA"/>
</dbReference>
<name>A0A7J6MXN8_PERCH</name>
<keyword evidence="3" id="KW-1185">Reference proteome</keyword>
<evidence type="ECO:0000313" key="2">
    <source>
        <dbReference type="EMBL" id="KAF4676392.1"/>
    </source>
</evidence>
<sequence>MQQVIQIQPRNAKMNCWPKLALRRDSLLQLPFNRNEELSVEEAPKKKRTRHFVTASELPSGTYETESNPRIELKVSSTDKGQAGIIRVVTGDDDVSADPFMGAPVELVKNNMHTHDMFGCFYFHGSSPWLKNVLEVFGITKLSMRTYTHLYICGGGKTLVLREQTMMEDGRERWQAKTFALKKIESSDKEEFSKVPQKAPVAENESDGISNKPVKRTATSAVEDTARKRSKREQSAPLPATPTGTFEHRLPSATQGSPVGQHALSTTRATVPTEPIPDGRYATPDYSPDKIEVRIFRDNTGRRKVDLSLLPYSGEKKLITSMGTSQDASGRVLQLHSVLYTEVEIFGRRLDLIGVIITSSPQTGLALSLPIVRSEEKFMVHLHRIN</sequence>
<evidence type="ECO:0000256" key="1">
    <source>
        <dbReference type="SAM" id="MobiDB-lite"/>
    </source>
</evidence>
<gene>
    <name evidence="2" type="ORF">FOL47_006306</name>
</gene>
<dbReference type="AlphaFoldDB" id="A0A7J6MXN8"/>
<dbReference type="Proteomes" id="UP000591131">
    <property type="component" value="Unassembled WGS sequence"/>
</dbReference>
<proteinExistence type="predicted"/>
<feature type="compositionally biased region" description="Polar residues" evidence="1">
    <location>
        <begin position="252"/>
        <end position="261"/>
    </location>
</feature>
<accession>A0A7J6MXN8</accession>
<organism evidence="2 3">
    <name type="scientific">Perkinsus chesapeaki</name>
    <name type="common">Clam parasite</name>
    <name type="synonym">Perkinsus andrewsi</name>
    <dbReference type="NCBI Taxonomy" id="330153"/>
    <lineage>
        <taxon>Eukaryota</taxon>
        <taxon>Sar</taxon>
        <taxon>Alveolata</taxon>
        <taxon>Perkinsozoa</taxon>
        <taxon>Perkinsea</taxon>
        <taxon>Perkinsida</taxon>
        <taxon>Perkinsidae</taxon>
        <taxon>Perkinsus</taxon>
    </lineage>
</organism>
<reference evidence="2 3" key="1">
    <citation type="submission" date="2020-04" db="EMBL/GenBank/DDBJ databases">
        <title>Perkinsus chesapeaki whole genome sequence.</title>
        <authorList>
            <person name="Bogema D.R."/>
        </authorList>
    </citation>
    <scope>NUCLEOTIDE SEQUENCE [LARGE SCALE GENOMIC DNA]</scope>
    <source>
        <strain evidence="2">ATCC PRA-425</strain>
    </source>
</reference>
<protein>
    <submittedName>
        <fullName evidence="2">Uncharacterized protein</fullName>
    </submittedName>
</protein>
<feature type="region of interest" description="Disordered" evidence="1">
    <location>
        <begin position="190"/>
        <end position="261"/>
    </location>
</feature>